<dbReference type="NCBIfam" id="NF010308">
    <property type="entry name" value="PRK13745.1"/>
    <property type="match status" value="1"/>
</dbReference>
<sequence length="404" mass="46251">MPIGFNVMAKPTGPSCNLNCAYCYYLEKGKLFGDKQDLVMKEETLEIFIQKYIREEPSREVTFVWQGGEPTLLGIPYFKKVVQLQKKHAAGKFIHNSLQTNGTLLNEEWCRFFKDNHFLIGISIDGPEALHDQYRLNKGGKGTYKKVIRSIELLRKHSVEFNTLTVVNDVNVERPLEVYHFLKNIGSHYIQFIPVIERVAAGCASEALKLVFPAYNGEAAIAPWSVPATKWGMFLVTIFNEWVKQDVGKTYVQLFDAALANEVGMPAGICIFNERCGNAIAMEHNGDLFSCDHYVYPEYKLGNIHTDSIQELLQSPAQQQFGNDKSSKLPRQCKNCDVYNYCRGECPKNRILDNDLNYFCEGYKLFFRHIRPYMKFMANELAHRRPPANIMRYATTTALFDDGL</sequence>
<name>A0AAJ6BE62_9BACT</name>
<dbReference type="InterPro" id="IPR023867">
    <property type="entry name" value="Sulphatase_maturase_rSAM"/>
</dbReference>
<evidence type="ECO:0000256" key="4">
    <source>
        <dbReference type="ARBA" id="ARBA00022723"/>
    </source>
</evidence>
<dbReference type="SFLD" id="SFLDG01384">
    <property type="entry name" value="thioether_bond_formation_requi"/>
    <property type="match status" value="1"/>
</dbReference>
<dbReference type="SUPFAM" id="SSF102114">
    <property type="entry name" value="Radical SAM enzymes"/>
    <property type="match status" value="1"/>
</dbReference>
<dbReference type="GO" id="GO:0051539">
    <property type="term" value="F:4 iron, 4 sulfur cluster binding"/>
    <property type="evidence" value="ECO:0007669"/>
    <property type="project" value="UniProtKB-KW"/>
</dbReference>
<keyword evidence="5" id="KW-0408">Iron</keyword>
<dbReference type="InterPro" id="IPR058240">
    <property type="entry name" value="rSAM_sf"/>
</dbReference>
<dbReference type="SFLD" id="SFLDG01386">
    <property type="entry name" value="main_SPASM_domain-containing"/>
    <property type="match status" value="1"/>
</dbReference>
<dbReference type="Pfam" id="PF13186">
    <property type="entry name" value="SPASM"/>
    <property type="match status" value="1"/>
</dbReference>
<dbReference type="GO" id="GO:0046872">
    <property type="term" value="F:metal ion binding"/>
    <property type="evidence" value="ECO:0007669"/>
    <property type="project" value="UniProtKB-KW"/>
</dbReference>
<feature type="domain" description="Radical SAM core" evidence="8">
    <location>
        <begin position="1"/>
        <end position="244"/>
    </location>
</feature>
<dbReference type="SFLD" id="SFLDS00029">
    <property type="entry name" value="Radical_SAM"/>
    <property type="match status" value="1"/>
</dbReference>
<dbReference type="EMBL" id="CP119311">
    <property type="protein sequence ID" value="WEK33663.1"/>
    <property type="molecule type" value="Genomic_DNA"/>
</dbReference>
<proteinExistence type="inferred from homology"/>
<evidence type="ECO:0000259" key="8">
    <source>
        <dbReference type="PROSITE" id="PS51918"/>
    </source>
</evidence>
<dbReference type="NCBIfam" id="TIGR03942">
    <property type="entry name" value="sulfatase_rSAM"/>
    <property type="match status" value="1"/>
</dbReference>
<evidence type="ECO:0000256" key="2">
    <source>
        <dbReference type="ARBA" id="ARBA00022485"/>
    </source>
</evidence>
<gene>
    <name evidence="9" type="ORF">P0Y53_14315</name>
</gene>
<dbReference type="InterPro" id="IPR034491">
    <property type="entry name" value="Anaerob_Ser_sulfatase-maturase"/>
</dbReference>
<dbReference type="SFLD" id="SFLDG01067">
    <property type="entry name" value="SPASM/twitch_domain_containing"/>
    <property type="match status" value="1"/>
</dbReference>
<dbReference type="InterPro" id="IPR007197">
    <property type="entry name" value="rSAM"/>
</dbReference>
<keyword evidence="4" id="KW-0479">Metal-binding</keyword>
<dbReference type="Pfam" id="PF04055">
    <property type="entry name" value="Radical_SAM"/>
    <property type="match status" value="1"/>
</dbReference>
<keyword evidence="3" id="KW-0949">S-adenosyl-L-methionine</keyword>
<dbReference type="Gene3D" id="3.20.20.70">
    <property type="entry name" value="Aldolase class I"/>
    <property type="match status" value="1"/>
</dbReference>
<dbReference type="Proteomes" id="UP001220610">
    <property type="component" value="Chromosome"/>
</dbReference>
<dbReference type="CDD" id="cd01335">
    <property type="entry name" value="Radical_SAM"/>
    <property type="match status" value="1"/>
</dbReference>
<organism evidence="9 10">
    <name type="scientific">Candidatus Pseudobacter hemicellulosilyticus</name>
    <dbReference type="NCBI Taxonomy" id="3121375"/>
    <lineage>
        <taxon>Bacteria</taxon>
        <taxon>Pseudomonadati</taxon>
        <taxon>Bacteroidota</taxon>
        <taxon>Chitinophagia</taxon>
        <taxon>Chitinophagales</taxon>
        <taxon>Chitinophagaceae</taxon>
        <taxon>Pseudobacter</taxon>
    </lineage>
</organism>
<dbReference type="CDD" id="cd21120">
    <property type="entry name" value="SPASM_anSME"/>
    <property type="match status" value="1"/>
</dbReference>
<evidence type="ECO:0000256" key="6">
    <source>
        <dbReference type="ARBA" id="ARBA00023014"/>
    </source>
</evidence>
<evidence type="ECO:0000256" key="1">
    <source>
        <dbReference type="ARBA" id="ARBA00001966"/>
    </source>
</evidence>
<comment type="cofactor">
    <cofactor evidence="1">
        <name>[4Fe-4S] cluster</name>
        <dbReference type="ChEBI" id="CHEBI:49883"/>
    </cofactor>
</comment>
<dbReference type="AlphaFoldDB" id="A0AAJ6BE62"/>
<protein>
    <submittedName>
        <fullName evidence="9">Anaerobic sulfatase-maturation protein</fullName>
    </submittedName>
</protein>
<accession>A0AAJ6BE62</accession>
<evidence type="ECO:0000256" key="3">
    <source>
        <dbReference type="ARBA" id="ARBA00022691"/>
    </source>
</evidence>
<keyword evidence="6" id="KW-0411">Iron-sulfur</keyword>
<reference evidence="9" key="1">
    <citation type="submission" date="2023-03" db="EMBL/GenBank/DDBJ databases">
        <title>Andean soil-derived lignocellulolytic bacterial consortium as a source of novel taxa and putative plastic-active enzymes.</title>
        <authorList>
            <person name="Diaz-Garcia L."/>
            <person name="Chuvochina M."/>
            <person name="Feuerriegel G."/>
            <person name="Bunk B."/>
            <person name="Sproer C."/>
            <person name="Streit W.R."/>
            <person name="Rodriguez L.M."/>
            <person name="Overmann J."/>
            <person name="Jimenez D.J."/>
        </authorList>
    </citation>
    <scope>NUCLEOTIDE SEQUENCE</scope>
    <source>
        <strain evidence="9">MAG 7</strain>
    </source>
</reference>
<evidence type="ECO:0000256" key="5">
    <source>
        <dbReference type="ARBA" id="ARBA00023004"/>
    </source>
</evidence>
<dbReference type="NCBIfam" id="TIGR04085">
    <property type="entry name" value="rSAM_more_4Fe4S"/>
    <property type="match status" value="1"/>
</dbReference>
<dbReference type="PROSITE" id="PS51918">
    <property type="entry name" value="RADICAL_SAM"/>
    <property type="match status" value="1"/>
</dbReference>
<dbReference type="InterPro" id="IPR023885">
    <property type="entry name" value="4Fe4S-binding_SPASM_dom"/>
</dbReference>
<evidence type="ECO:0000313" key="10">
    <source>
        <dbReference type="Proteomes" id="UP001220610"/>
    </source>
</evidence>
<dbReference type="GO" id="GO:0016491">
    <property type="term" value="F:oxidoreductase activity"/>
    <property type="evidence" value="ECO:0007669"/>
    <property type="project" value="InterPro"/>
</dbReference>
<keyword evidence="2" id="KW-0004">4Fe-4S</keyword>
<dbReference type="SFLD" id="SFLDG01072">
    <property type="entry name" value="dehydrogenase_like"/>
    <property type="match status" value="1"/>
</dbReference>
<dbReference type="PANTHER" id="PTHR43273:SF3">
    <property type="entry name" value="ANAEROBIC SULFATASE-MATURATING ENZYME HOMOLOG ASLB-RELATED"/>
    <property type="match status" value="1"/>
</dbReference>
<evidence type="ECO:0000313" key="9">
    <source>
        <dbReference type="EMBL" id="WEK33663.1"/>
    </source>
</evidence>
<dbReference type="InterPro" id="IPR047207">
    <property type="entry name" value="SPASM_anSME"/>
</dbReference>
<comment type="similarity">
    <text evidence="7">Belongs to the radical SAM superfamily. Anaerobic sulfatase-maturating enzyme family.</text>
</comment>
<evidence type="ECO:0000256" key="7">
    <source>
        <dbReference type="ARBA" id="ARBA00023601"/>
    </source>
</evidence>
<dbReference type="InterPro" id="IPR013785">
    <property type="entry name" value="Aldolase_TIM"/>
</dbReference>
<dbReference type="PANTHER" id="PTHR43273">
    <property type="entry name" value="ANAEROBIC SULFATASE-MATURATING ENZYME HOMOLOG ASLB-RELATED"/>
    <property type="match status" value="1"/>
</dbReference>
<dbReference type="SFLD" id="SFLDF00285">
    <property type="entry name" value="anaerobic_Ser-type_sulfatase-m"/>
    <property type="match status" value="1"/>
</dbReference>